<dbReference type="EMBL" id="JBDPZD010000002">
    <property type="protein sequence ID" value="MEO3691932.1"/>
    <property type="molecule type" value="Genomic_DNA"/>
</dbReference>
<dbReference type="RefSeq" id="WP_347704739.1">
    <property type="nucleotide sequence ID" value="NZ_JBDPZD010000002.1"/>
</dbReference>
<dbReference type="Pfam" id="PF14321">
    <property type="entry name" value="DUF4382"/>
    <property type="match status" value="1"/>
</dbReference>
<dbReference type="InterPro" id="IPR043724">
    <property type="entry name" value="DUF5666"/>
</dbReference>
<feature type="domain" description="DUF5666" evidence="3">
    <location>
        <begin position="210"/>
        <end position="275"/>
    </location>
</feature>
<dbReference type="Pfam" id="PF18914">
    <property type="entry name" value="DUF5666"/>
    <property type="match status" value="2"/>
</dbReference>
<keyword evidence="5" id="KW-1185">Reference proteome</keyword>
<name>A0ABV0G2H9_9BURK</name>
<feature type="domain" description="DUF4382" evidence="2">
    <location>
        <begin position="52"/>
        <end position="176"/>
    </location>
</feature>
<proteinExistence type="predicted"/>
<dbReference type="PROSITE" id="PS51257">
    <property type="entry name" value="PROKAR_LIPOPROTEIN"/>
    <property type="match status" value="1"/>
</dbReference>
<evidence type="ECO:0000256" key="1">
    <source>
        <dbReference type="SAM" id="SignalP"/>
    </source>
</evidence>
<feature type="domain" description="DUF5666" evidence="3">
    <location>
        <begin position="402"/>
        <end position="468"/>
    </location>
</feature>
<dbReference type="InterPro" id="IPR025491">
    <property type="entry name" value="DUF4382"/>
</dbReference>
<reference evidence="4 5" key="1">
    <citation type="submission" date="2024-05" db="EMBL/GenBank/DDBJ databases">
        <title>Roseateles sp. DJS-2-20 16S ribosomal RNA gene Genome sequencing and assembly.</title>
        <authorList>
            <person name="Woo H."/>
        </authorList>
    </citation>
    <scope>NUCLEOTIDE SEQUENCE [LARGE SCALE GENOMIC DNA]</scope>
    <source>
        <strain evidence="4 5">DJS-2-20</strain>
    </source>
</reference>
<keyword evidence="1" id="KW-0732">Signal</keyword>
<accession>A0ABV0G2H9</accession>
<evidence type="ECO:0000313" key="5">
    <source>
        <dbReference type="Proteomes" id="UP001495147"/>
    </source>
</evidence>
<gene>
    <name evidence="4" type="ORF">ABDJ85_10665</name>
</gene>
<evidence type="ECO:0000259" key="2">
    <source>
        <dbReference type="Pfam" id="PF14321"/>
    </source>
</evidence>
<evidence type="ECO:0000259" key="3">
    <source>
        <dbReference type="Pfam" id="PF18914"/>
    </source>
</evidence>
<comment type="caution">
    <text evidence="4">The sequence shown here is derived from an EMBL/GenBank/DDBJ whole genome shotgun (WGS) entry which is preliminary data.</text>
</comment>
<feature type="signal peptide" evidence="1">
    <location>
        <begin position="1"/>
        <end position="28"/>
    </location>
</feature>
<sequence>MTRPHLVASLTLASCLAAALLAACGGGADPGASTGASTSNAPPTASAASYRLQTYITDDLTTDYAKVWVSIESITALNSAGTSVTLFDAGSSPVAVNLASLANVGQFLSSLSLPAELYTEIRVTLSNSVQLVSTDGLTTINAKFSSTGSSFVWRIRDLALNPATTGQLVLDFDLKKFSYNASTGLVTPAILARNPKDAFGQWVHQQAHVHGTVTAVNVAGGSFTVSDSRLGGTVVVTLSSDAVITSEATHSVLTLATLAVGSRVEVKGSVTPGATTADPSTVTSSVVHVLPEPSSNAEGTAPRLSGEGTVLALDGQRVTVSLQDANFLPGGNSVVLDLSHAQFAHGQLSDLAVGVAVHFAGTAAGTGSNAVVAVKVIDLDGAPSDRARHQRPDQAFNAGVSGAVTALRSLTDFTLNVTRASPTVPVGSYTVDATQAHYRRGNGSCLAVGAQVRVRGTVSGSVLTAMELEVEGCAGQKSSGPG</sequence>
<feature type="chain" id="PRO_5047261128" evidence="1">
    <location>
        <begin position="29"/>
        <end position="482"/>
    </location>
</feature>
<dbReference type="Proteomes" id="UP001495147">
    <property type="component" value="Unassembled WGS sequence"/>
</dbReference>
<protein>
    <submittedName>
        <fullName evidence="4">DUF4382 domain-containing protein</fullName>
    </submittedName>
</protein>
<evidence type="ECO:0000313" key="4">
    <source>
        <dbReference type="EMBL" id="MEO3691932.1"/>
    </source>
</evidence>
<organism evidence="4 5">
    <name type="scientific">Roseateles paludis</name>
    <dbReference type="NCBI Taxonomy" id="3145238"/>
    <lineage>
        <taxon>Bacteria</taxon>
        <taxon>Pseudomonadati</taxon>
        <taxon>Pseudomonadota</taxon>
        <taxon>Betaproteobacteria</taxon>
        <taxon>Burkholderiales</taxon>
        <taxon>Sphaerotilaceae</taxon>
        <taxon>Roseateles</taxon>
    </lineage>
</organism>